<name>A0A2G5SPF2_9PELO</name>
<comment type="caution">
    <text evidence="1">The sequence shown here is derived from an EMBL/GenBank/DDBJ whole genome shotgun (WGS) entry which is preliminary data.</text>
</comment>
<dbReference type="AlphaFoldDB" id="A0A2G5SPF2"/>
<organism evidence="1 2">
    <name type="scientific">Caenorhabditis nigoni</name>
    <dbReference type="NCBI Taxonomy" id="1611254"/>
    <lineage>
        <taxon>Eukaryota</taxon>
        <taxon>Metazoa</taxon>
        <taxon>Ecdysozoa</taxon>
        <taxon>Nematoda</taxon>
        <taxon>Chromadorea</taxon>
        <taxon>Rhabditida</taxon>
        <taxon>Rhabditina</taxon>
        <taxon>Rhabditomorpha</taxon>
        <taxon>Rhabditoidea</taxon>
        <taxon>Rhabditidae</taxon>
        <taxon>Peloderinae</taxon>
        <taxon>Caenorhabditis</taxon>
    </lineage>
</organism>
<dbReference type="EMBL" id="PDUG01000006">
    <property type="protein sequence ID" value="PIC16940.1"/>
    <property type="molecule type" value="Genomic_DNA"/>
</dbReference>
<dbReference type="OrthoDB" id="5819923at2759"/>
<protein>
    <submittedName>
        <fullName evidence="1">Uncharacterized protein</fullName>
    </submittedName>
</protein>
<accession>A0A2G5SPF2</accession>
<gene>
    <name evidence="1" type="primary">Cni-F47B10.4</name>
    <name evidence="1" type="synonym">Cnig_chr_X.g23359</name>
    <name evidence="1" type="ORF">B9Z55_023359</name>
</gene>
<reference evidence="2" key="1">
    <citation type="submission" date="2017-10" db="EMBL/GenBank/DDBJ databases">
        <title>Rapid genome shrinkage in a self-fertile nematode reveals novel sperm competition proteins.</title>
        <authorList>
            <person name="Yin D."/>
            <person name="Schwarz E.M."/>
            <person name="Thomas C.G."/>
            <person name="Felde R.L."/>
            <person name="Korf I.F."/>
            <person name="Cutter A.D."/>
            <person name="Schartner C.M."/>
            <person name="Ralston E.J."/>
            <person name="Meyer B.J."/>
            <person name="Haag E.S."/>
        </authorList>
    </citation>
    <scope>NUCLEOTIDE SEQUENCE [LARGE SCALE GENOMIC DNA]</scope>
    <source>
        <strain evidence="2">JU1422</strain>
    </source>
</reference>
<dbReference type="Proteomes" id="UP000230233">
    <property type="component" value="Chromosome X"/>
</dbReference>
<evidence type="ECO:0000313" key="2">
    <source>
        <dbReference type="Proteomes" id="UP000230233"/>
    </source>
</evidence>
<sequence>MKEIKNPRCITDGLKPTSVTFEPISHFEAEKVSYYSFQSNSIVMSGDYPITSQPGSPDLLLDIRETKIDIYPAPSIVEVEQTSFYSRVKKFVANTMANMLCTIADRPYFYFTGRPLNVQTVYITNDELPPV</sequence>
<evidence type="ECO:0000313" key="1">
    <source>
        <dbReference type="EMBL" id="PIC16940.1"/>
    </source>
</evidence>
<proteinExistence type="predicted"/>
<keyword evidence="2" id="KW-1185">Reference proteome</keyword>